<dbReference type="ExpressionAtlas" id="Q9GZI7">
    <property type="expression patterns" value="baseline and differential"/>
</dbReference>
<sequence length="578" mass="66385">MQPVLVNSRPLRVKSHESESKLNLIEQEDQFEGANYSSSSGVIICYSNGTGEVITQEAFDDSGIHFIFSKATCIQYPSNFDPIGVGSVVQIFWSRSFERVVRGNHIIVQIEKMEVYKCCAMLREQVFVTFNSPSTAGVAIGVTERNITVAFHPNCSPVIRYETLKAHSIGRTEFEIKDRHRENTNRMVDVILAAVPFRVEIHGNVDKIPFFVIEKCRNSPGRSGAAVITKIMKNHFMEANFLQNSESIYFDSTSCHSNILEKVSIGSLINVLADPTFATSSYKWYGYDVTLCNNYLAHASTQRSFVLENNEILQNCKKLEKSPEEAETTTKNDLRFVPPQPEKGEVKKKKMTNCLKFNSKSAQFKLRHLILDRCFSELPEREAKSIINSYFIDRLAEGIKIEKIDKNWRTFGEILPKTPKKYSESLKKSIQNVLEPFGLNKPEKAAETPKIVEYFPKNPKKRVEIVEKPTVDEIRELFGALMDAEGFALNQRVKPHFVLPDTRWKPTERRYIGIYDDVQWTFMSTFCPKIEENSENRPLAGGWWYRRTVPRDHPVEIVQKMETRRNIIKDCTESPFIE</sequence>
<keyword evidence="4" id="KW-1267">Proteomics identification</keyword>
<keyword evidence="1" id="KW-0695">RNA-directed DNA polymerase</keyword>
<dbReference type="OMA" id="KNHFMEA"/>
<keyword evidence="2" id="KW-1185">Reference proteome</keyword>
<dbReference type="FunCoup" id="Q9GZI7">
    <property type="interactions" value="508"/>
</dbReference>
<dbReference type="OrthoDB" id="5797722at2759"/>
<dbReference type="STRING" id="6239.W09B6.3a.1"/>
<dbReference type="Bgee" id="WBGene00021103">
    <property type="expression patterns" value="Expressed in germ line (C elegans) and 4 other cell types or tissues"/>
</dbReference>
<reference evidence="1 2" key="1">
    <citation type="journal article" date="1998" name="Science">
        <title>Genome sequence of the nematode C. elegans: a platform for investigating biology.</title>
        <authorList>
            <consortium name="The C. elegans sequencing consortium"/>
            <person name="Sulson J.E."/>
            <person name="Waterston R."/>
        </authorList>
    </citation>
    <scope>NUCLEOTIDE SEQUENCE [LARGE SCALE GENOMIC DNA]</scope>
    <source>
        <strain evidence="1 2">Bristol N2</strain>
    </source>
</reference>
<evidence type="ECO:0000313" key="3">
    <source>
        <dbReference type="WormBase" id="W09B6.3a"/>
    </source>
</evidence>
<name>Q9GZI7_CAEEL</name>
<keyword evidence="1" id="KW-0808">Transferase</keyword>
<dbReference type="DIP" id="DIP-35117N"/>
<dbReference type="AlphaFoldDB" id="Q9GZI7"/>
<comment type="interaction">
    <interactant intactId="EBI-866569">
        <id>Q9GZI7</id>
    </interactant>
    <interactant intactId="EBI-326716">
        <id>P34529</id>
        <label>dcr-1</label>
    </interactant>
    <organismsDiffer>false</organismsDiffer>
    <experiments>5</experiments>
</comment>
<dbReference type="PeptideAtlas" id="Q9GZI7"/>
<dbReference type="HOGENOM" id="CLU_472695_0_0_1"/>
<evidence type="ECO:0000313" key="1">
    <source>
        <dbReference type="EMBL" id="CCD73651.1"/>
    </source>
</evidence>
<dbReference type="Proteomes" id="UP000001940">
    <property type="component" value="Chromosome II"/>
</dbReference>
<evidence type="ECO:0007829" key="4">
    <source>
        <dbReference type="PeptideAtlas" id="Q9GZI7"/>
    </source>
</evidence>
<dbReference type="PaxDb" id="6239-W09B6.3"/>
<gene>
    <name evidence="1 3" type="primary">eri-3</name>
    <name evidence="1" type="ORF">CELE_W09B6.3</name>
    <name evidence="3" type="ORF">W09B6.3</name>
</gene>
<dbReference type="EMBL" id="BX284602">
    <property type="protein sequence ID" value="CCD73651.1"/>
    <property type="molecule type" value="Genomic_DNA"/>
</dbReference>
<protein>
    <submittedName>
        <fullName evidence="1">Reverse transcriptase domain-containing protein</fullName>
    </submittedName>
</protein>
<keyword evidence="1" id="KW-0548">Nucleotidyltransferase</keyword>
<dbReference type="WormBase" id="W09B6.3a">
    <property type="protein sequence ID" value="CE32072"/>
    <property type="gene ID" value="WBGene00021103"/>
    <property type="gene designation" value="eri-3"/>
</dbReference>
<dbReference type="GO" id="GO:0003964">
    <property type="term" value="F:RNA-directed DNA polymerase activity"/>
    <property type="evidence" value="ECO:0007669"/>
    <property type="project" value="UniProtKB-KW"/>
</dbReference>
<proteinExistence type="evidence at protein level"/>
<dbReference type="eggNOG" id="KOG2549">
    <property type="taxonomic scope" value="Eukaryota"/>
</dbReference>
<organism evidence="1 2">
    <name type="scientific">Caenorhabditis elegans</name>
    <dbReference type="NCBI Taxonomy" id="6239"/>
    <lineage>
        <taxon>Eukaryota</taxon>
        <taxon>Metazoa</taxon>
        <taxon>Ecdysozoa</taxon>
        <taxon>Nematoda</taxon>
        <taxon>Chromadorea</taxon>
        <taxon>Rhabditida</taxon>
        <taxon>Rhabditina</taxon>
        <taxon>Rhabditomorpha</taxon>
        <taxon>Rhabditoidea</taxon>
        <taxon>Rhabditidae</taxon>
        <taxon>Peloderinae</taxon>
        <taxon>Caenorhabditis</taxon>
    </lineage>
</organism>
<dbReference type="InParanoid" id="Q9GZI7"/>
<accession>Q9GZI7</accession>
<dbReference type="UCSC" id="W09B6.3">
    <property type="organism name" value="c. elegans"/>
</dbReference>
<dbReference type="CTD" id="173497"/>
<dbReference type="GO" id="GO:0007283">
    <property type="term" value="P:spermatogenesis"/>
    <property type="evidence" value="ECO:0000315"/>
    <property type="project" value="WormBase"/>
</dbReference>
<dbReference type="RefSeq" id="NP_493918.2">
    <property type="nucleotide sequence ID" value="NM_061517.7"/>
</dbReference>
<dbReference type="GeneID" id="173497"/>
<dbReference type="AGR" id="WB:WBGene00021103"/>
<evidence type="ECO:0000313" key="2">
    <source>
        <dbReference type="Proteomes" id="UP000001940"/>
    </source>
</evidence>
<dbReference type="IntAct" id="Q9GZI7">
    <property type="interactions" value="2"/>
</dbReference>